<keyword evidence="4" id="KW-1185">Reference proteome</keyword>
<dbReference type="PANTHER" id="PTHR37610:SF97">
    <property type="entry name" value="RETROTRANSPOSON GAG DOMAIN-CONTAINING PROTEIN"/>
    <property type="match status" value="1"/>
</dbReference>
<accession>A0A5J5BFC2</accession>
<organism evidence="3 4">
    <name type="scientific">Nyssa sinensis</name>
    <dbReference type="NCBI Taxonomy" id="561372"/>
    <lineage>
        <taxon>Eukaryota</taxon>
        <taxon>Viridiplantae</taxon>
        <taxon>Streptophyta</taxon>
        <taxon>Embryophyta</taxon>
        <taxon>Tracheophyta</taxon>
        <taxon>Spermatophyta</taxon>
        <taxon>Magnoliopsida</taxon>
        <taxon>eudicotyledons</taxon>
        <taxon>Gunneridae</taxon>
        <taxon>Pentapetalae</taxon>
        <taxon>asterids</taxon>
        <taxon>Cornales</taxon>
        <taxon>Nyssaceae</taxon>
        <taxon>Nyssa</taxon>
    </lineage>
</organism>
<gene>
    <name evidence="3" type="ORF">F0562_025397</name>
</gene>
<dbReference type="OrthoDB" id="1430089at2759"/>
<evidence type="ECO:0000256" key="1">
    <source>
        <dbReference type="SAM" id="MobiDB-lite"/>
    </source>
</evidence>
<protein>
    <recommendedName>
        <fullName evidence="2">Retrotransposon Copia-like N-terminal domain-containing protein</fullName>
    </recommendedName>
</protein>
<dbReference type="PANTHER" id="PTHR37610">
    <property type="entry name" value="CCHC-TYPE DOMAIN-CONTAINING PROTEIN"/>
    <property type="match status" value="1"/>
</dbReference>
<dbReference type="EMBL" id="CM018036">
    <property type="protein sequence ID" value="KAA8541434.1"/>
    <property type="molecule type" value="Genomic_DNA"/>
</dbReference>
<feature type="region of interest" description="Disordered" evidence="1">
    <location>
        <begin position="1"/>
        <end position="21"/>
    </location>
</feature>
<evidence type="ECO:0000313" key="4">
    <source>
        <dbReference type="Proteomes" id="UP000325577"/>
    </source>
</evidence>
<dbReference type="Pfam" id="PF14244">
    <property type="entry name" value="Retrotran_gag_3"/>
    <property type="match status" value="1"/>
</dbReference>
<name>A0A5J5BFC2_9ASTE</name>
<proteinExistence type="predicted"/>
<dbReference type="InterPro" id="IPR029472">
    <property type="entry name" value="Copia-like_N"/>
</dbReference>
<evidence type="ECO:0000259" key="2">
    <source>
        <dbReference type="Pfam" id="PF14244"/>
    </source>
</evidence>
<dbReference type="Proteomes" id="UP000325577">
    <property type="component" value="Linkage Group LG13"/>
</dbReference>
<reference evidence="3 4" key="1">
    <citation type="submission" date="2019-09" db="EMBL/GenBank/DDBJ databases">
        <title>A chromosome-level genome assembly of the Chinese tupelo Nyssa sinensis.</title>
        <authorList>
            <person name="Yang X."/>
            <person name="Kang M."/>
            <person name="Yang Y."/>
            <person name="Xiong H."/>
            <person name="Wang M."/>
            <person name="Zhang Z."/>
            <person name="Wang Z."/>
            <person name="Wu H."/>
            <person name="Ma T."/>
            <person name="Liu J."/>
            <person name="Xi Z."/>
        </authorList>
    </citation>
    <scope>NUCLEOTIDE SEQUENCE [LARGE SCALE GENOMIC DNA]</scope>
    <source>
        <strain evidence="3">J267</strain>
        <tissue evidence="3">Leaf</tissue>
    </source>
</reference>
<dbReference type="AlphaFoldDB" id="A0A5J5BFC2"/>
<sequence>MASQEDNSQTSPSFDDPSHPFYLHNSDHPRVTLVSHPLTETNYNTWYQSMLIALNIKNKVGFIDGTVPKPSDRAAALQWTRCNNMERFSQVNEPRMFQLEQKIHSLVQSTTSVTTYFTKLKTLWDELLSLQSHLVHEGVSQYQQYQRTMKFLMGLNESYATIRGQILLMDPLPVDQSHLWSHSSRGDSTKHPGITIH</sequence>
<feature type="domain" description="Retrotransposon Copia-like N-terminal" evidence="2">
    <location>
        <begin position="24"/>
        <end position="71"/>
    </location>
</feature>
<evidence type="ECO:0000313" key="3">
    <source>
        <dbReference type="EMBL" id="KAA8541434.1"/>
    </source>
</evidence>
<feature type="compositionally biased region" description="Polar residues" evidence="1">
    <location>
        <begin position="1"/>
        <end position="13"/>
    </location>
</feature>